<feature type="domain" description="Ig-like" evidence="2">
    <location>
        <begin position="29"/>
        <end position="111"/>
    </location>
</feature>
<dbReference type="Gene3D" id="2.60.40.10">
    <property type="entry name" value="Immunoglobulins"/>
    <property type="match status" value="1"/>
</dbReference>
<accession>A0A8C4WM97</accession>
<sequence>MSFSGVTLTCPFLVLSLFVMLISGVSSQPVVTQEPSKSVTPGGTVSLSCSLSTGAITTGNYPGWFQQKPGSAPRLLIYQTNNRVSGIPTRFSGSISSNNAVLTITDVQAEDEFSSNFSASSGMSPPPAPSLSDSTGLWPRPCLFHHPYSLDV</sequence>
<dbReference type="PANTHER" id="PTHR23267">
    <property type="entry name" value="IMMUNOGLOBULIN LIGHT CHAIN"/>
    <property type="match status" value="1"/>
</dbReference>
<name>A0A8C4WM97_9SAUR</name>
<reference evidence="3" key="2">
    <citation type="submission" date="2025-08" db="UniProtKB">
        <authorList>
            <consortium name="Ensembl"/>
        </authorList>
    </citation>
    <scope>IDENTIFICATION</scope>
</reference>
<organism evidence="3 4">
    <name type="scientific">Gopherus evgoodei</name>
    <name type="common">Goodes thornscrub tortoise</name>
    <dbReference type="NCBI Taxonomy" id="1825980"/>
    <lineage>
        <taxon>Eukaryota</taxon>
        <taxon>Metazoa</taxon>
        <taxon>Chordata</taxon>
        <taxon>Craniata</taxon>
        <taxon>Vertebrata</taxon>
        <taxon>Euteleostomi</taxon>
        <taxon>Archelosauria</taxon>
        <taxon>Testudinata</taxon>
        <taxon>Testudines</taxon>
        <taxon>Cryptodira</taxon>
        <taxon>Durocryptodira</taxon>
        <taxon>Testudinoidea</taxon>
        <taxon>Testudinidae</taxon>
        <taxon>Gopherus</taxon>
    </lineage>
</organism>
<protein>
    <recommendedName>
        <fullName evidence="2">Ig-like domain-containing protein</fullName>
    </recommendedName>
</protein>
<dbReference type="InterPro" id="IPR013106">
    <property type="entry name" value="Ig_V-set"/>
</dbReference>
<feature type="chain" id="PRO_5034160730" description="Ig-like domain-containing protein" evidence="1">
    <location>
        <begin position="28"/>
        <end position="152"/>
    </location>
</feature>
<reference evidence="3" key="1">
    <citation type="submission" date="2019-06" db="EMBL/GenBank/DDBJ databases">
        <title>G10K-VGP Goodes thornscrub tortoise genome, primary haplotype.</title>
        <authorList>
            <person name="Murphy B."/>
            <person name="Edwards T."/>
            <person name="Rhie A."/>
            <person name="Koren S."/>
            <person name="Phillippy A."/>
            <person name="Fedrigo O."/>
            <person name="Haase B."/>
            <person name="Mountcastle J."/>
            <person name="Lewin H."/>
            <person name="Damas J."/>
            <person name="Howe K."/>
            <person name="Formenti G."/>
            <person name="Myers G."/>
            <person name="Durbin R."/>
            <person name="Jarvis E.D."/>
        </authorList>
    </citation>
    <scope>NUCLEOTIDE SEQUENCE [LARGE SCALE GENOMIC DNA]</scope>
</reference>
<dbReference type="InterPro" id="IPR013783">
    <property type="entry name" value="Ig-like_fold"/>
</dbReference>
<dbReference type="InterPro" id="IPR036179">
    <property type="entry name" value="Ig-like_dom_sf"/>
</dbReference>
<dbReference type="Ensembl" id="ENSGEVT00005018884.1">
    <property type="protein sequence ID" value="ENSGEVP00005017972.1"/>
    <property type="gene ID" value="ENSGEVG00005012701.1"/>
</dbReference>
<dbReference type="GeneTree" id="ENSGT00940000156298"/>
<dbReference type="AlphaFoldDB" id="A0A8C4WM97"/>
<evidence type="ECO:0000313" key="4">
    <source>
        <dbReference type="Proteomes" id="UP000694390"/>
    </source>
</evidence>
<dbReference type="PROSITE" id="PS50835">
    <property type="entry name" value="IG_LIKE"/>
    <property type="match status" value="1"/>
</dbReference>
<dbReference type="InterPro" id="IPR050150">
    <property type="entry name" value="IgV_Light_Chain"/>
</dbReference>
<keyword evidence="1" id="KW-0732">Signal</keyword>
<dbReference type="Pfam" id="PF07686">
    <property type="entry name" value="V-set"/>
    <property type="match status" value="1"/>
</dbReference>
<dbReference type="SUPFAM" id="SSF48726">
    <property type="entry name" value="Immunoglobulin"/>
    <property type="match status" value="1"/>
</dbReference>
<evidence type="ECO:0000313" key="3">
    <source>
        <dbReference type="Ensembl" id="ENSGEVP00005017972.1"/>
    </source>
</evidence>
<evidence type="ECO:0000256" key="1">
    <source>
        <dbReference type="SAM" id="SignalP"/>
    </source>
</evidence>
<dbReference type="Proteomes" id="UP000694390">
    <property type="component" value="Chromosome 13"/>
</dbReference>
<feature type="signal peptide" evidence="1">
    <location>
        <begin position="1"/>
        <end position="27"/>
    </location>
</feature>
<reference evidence="3" key="3">
    <citation type="submission" date="2025-09" db="UniProtKB">
        <authorList>
            <consortium name="Ensembl"/>
        </authorList>
    </citation>
    <scope>IDENTIFICATION</scope>
</reference>
<keyword evidence="4" id="KW-1185">Reference proteome</keyword>
<proteinExistence type="predicted"/>
<dbReference type="SMART" id="SM00406">
    <property type="entry name" value="IGv"/>
    <property type="match status" value="1"/>
</dbReference>
<evidence type="ECO:0000259" key="2">
    <source>
        <dbReference type="PROSITE" id="PS50835"/>
    </source>
</evidence>
<dbReference type="InterPro" id="IPR007110">
    <property type="entry name" value="Ig-like_dom"/>
</dbReference>